<name>A0A174ZZY8_9FIRM</name>
<dbReference type="EMBL" id="CZBY01000017">
    <property type="protein sequence ID" value="CUQ89666.1"/>
    <property type="molecule type" value="Genomic_DNA"/>
</dbReference>
<evidence type="ECO:0000256" key="1">
    <source>
        <dbReference type="ARBA" id="ARBA00023125"/>
    </source>
</evidence>
<dbReference type="Proteomes" id="UP000095662">
    <property type="component" value="Unassembled WGS sequence"/>
</dbReference>
<evidence type="ECO:0000259" key="2">
    <source>
        <dbReference type="PROSITE" id="PS50943"/>
    </source>
</evidence>
<dbReference type="AlphaFoldDB" id="A0A174ZZY8"/>
<dbReference type="PANTHER" id="PTHR46558:SF4">
    <property type="entry name" value="DNA-BIDING PHAGE PROTEIN"/>
    <property type="match status" value="1"/>
</dbReference>
<dbReference type="Pfam" id="PF01381">
    <property type="entry name" value="HTH_3"/>
    <property type="match status" value="1"/>
</dbReference>
<dbReference type="Gene3D" id="1.10.260.40">
    <property type="entry name" value="lambda repressor-like DNA-binding domains"/>
    <property type="match status" value="1"/>
</dbReference>
<dbReference type="PROSITE" id="PS50943">
    <property type="entry name" value="HTH_CROC1"/>
    <property type="match status" value="1"/>
</dbReference>
<reference evidence="3 4" key="1">
    <citation type="submission" date="2015-09" db="EMBL/GenBank/DDBJ databases">
        <authorList>
            <consortium name="Pathogen Informatics"/>
        </authorList>
    </citation>
    <scope>NUCLEOTIDE SEQUENCE [LARGE SCALE GENOMIC DNA]</scope>
    <source>
        <strain evidence="3 4">2789STDY5834928</strain>
    </source>
</reference>
<dbReference type="PANTHER" id="PTHR46558">
    <property type="entry name" value="TRACRIPTIONAL REGULATORY PROTEIN-RELATED-RELATED"/>
    <property type="match status" value="1"/>
</dbReference>
<feature type="domain" description="HTH cro/C1-type" evidence="2">
    <location>
        <begin position="5"/>
        <end position="61"/>
    </location>
</feature>
<protein>
    <submittedName>
        <fullName evidence="3">Anaerobic benzoate catabolism transcriptional regulator</fullName>
    </submittedName>
</protein>
<dbReference type="SMART" id="SM00530">
    <property type="entry name" value="HTH_XRE"/>
    <property type="match status" value="1"/>
</dbReference>
<gene>
    <name evidence="3" type="ORF">ERS852540_01976</name>
</gene>
<dbReference type="SUPFAM" id="SSF47413">
    <property type="entry name" value="lambda repressor-like DNA-binding domains"/>
    <property type="match status" value="1"/>
</dbReference>
<organism evidence="3 4">
    <name type="scientific">[Eubacterium] siraeum</name>
    <dbReference type="NCBI Taxonomy" id="39492"/>
    <lineage>
        <taxon>Bacteria</taxon>
        <taxon>Bacillati</taxon>
        <taxon>Bacillota</taxon>
        <taxon>Clostridia</taxon>
        <taxon>Eubacteriales</taxon>
        <taxon>Oscillospiraceae</taxon>
        <taxon>Oscillospiraceae incertae sedis</taxon>
    </lineage>
</organism>
<dbReference type="InterPro" id="IPR010982">
    <property type="entry name" value="Lambda_DNA-bd_dom_sf"/>
</dbReference>
<dbReference type="InterPro" id="IPR001387">
    <property type="entry name" value="Cro/C1-type_HTH"/>
</dbReference>
<sequence>MREYLISLRTEKGLTQKQIAQKLDISESYYNQIEKGERQKKMDITLLNRLSLALEIPITVLINYENKL</sequence>
<keyword evidence="1" id="KW-0238">DNA-binding</keyword>
<accession>A0A174ZZY8</accession>
<dbReference type="STRING" id="39492.ERS852540_01976"/>
<dbReference type="OrthoDB" id="1684348at2"/>
<dbReference type="GO" id="GO:0003677">
    <property type="term" value="F:DNA binding"/>
    <property type="evidence" value="ECO:0007669"/>
    <property type="project" value="UniProtKB-KW"/>
</dbReference>
<proteinExistence type="predicted"/>
<evidence type="ECO:0000313" key="4">
    <source>
        <dbReference type="Proteomes" id="UP000095662"/>
    </source>
</evidence>
<evidence type="ECO:0000313" key="3">
    <source>
        <dbReference type="EMBL" id="CUQ89666.1"/>
    </source>
</evidence>
<dbReference type="CDD" id="cd00093">
    <property type="entry name" value="HTH_XRE"/>
    <property type="match status" value="1"/>
</dbReference>